<organism evidence="2 3">
    <name type="scientific">Gryllus longicercus</name>
    <dbReference type="NCBI Taxonomy" id="2509291"/>
    <lineage>
        <taxon>Eukaryota</taxon>
        <taxon>Metazoa</taxon>
        <taxon>Ecdysozoa</taxon>
        <taxon>Arthropoda</taxon>
        <taxon>Hexapoda</taxon>
        <taxon>Insecta</taxon>
        <taxon>Pterygota</taxon>
        <taxon>Neoptera</taxon>
        <taxon>Polyneoptera</taxon>
        <taxon>Orthoptera</taxon>
        <taxon>Ensifera</taxon>
        <taxon>Gryllidea</taxon>
        <taxon>Grylloidea</taxon>
        <taxon>Gryllidae</taxon>
        <taxon>Gryllinae</taxon>
        <taxon>Gryllus</taxon>
    </lineage>
</organism>
<proteinExistence type="predicted"/>
<comment type="caution">
    <text evidence="2">The sequence shown here is derived from an EMBL/GenBank/DDBJ whole genome shotgun (WGS) entry which is preliminary data.</text>
</comment>
<sequence length="193" mass="19314">MQSPKTGSSVAPSAAVASSEAASPSGSPARGGPAGAEGDAMLQPPSSPSSVVSSATFTRSLAPPEGGAGAAAGGCVFARRVGSLPAVRALLGVYNGAKAYPVVGWALTACEKVALLASAVCRPVAVVCRPPVSCADWCLCLTLDVTEALFPCVSMAPNEVYNGARQRVVNCVCWPPRAAGRCLARVCPGSHMD</sequence>
<protein>
    <submittedName>
        <fullName evidence="2">Uncharacterized protein</fullName>
    </submittedName>
</protein>
<feature type="compositionally biased region" description="Low complexity" evidence="1">
    <location>
        <begin position="7"/>
        <end position="31"/>
    </location>
</feature>
<keyword evidence="3" id="KW-1185">Reference proteome</keyword>
<reference evidence="2 3" key="1">
    <citation type="submission" date="2024-03" db="EMBL/GenBank/DDBJ databases">
        <title>The genome assembly and annotation of the cricket Gryllus longicercus Weissman &amp; Gray.</title>
        <authorList>
            <person name="Szrajer S."/>
            <person name="Gray D."/>
            <person name="Ylla G."/>
        </authorList>
    </citation>
    <scope>NUCLEOTIDE SEQUENCE [LARGE SCALE GENOMIC DNA]</scope>
    <source>
        <strain evidence="2">DAG 2021-001</strain>
        <tissue evidence="2">Whole body minus gut</tissue>
    </source>
</reference>
<accession>A0AAN9VGX6</accession>
<dbReference type="AlphaFoldDB" id="A0AAN9VGX6"/>
<evidence type="ECO:0000313" key="3">
    <source>
        <dbReference type="Proteomes" id="UP001378592"/>
    </source>
</evidence>
<gene>
    <name evidence="2" type="ORF">R5R35_001606</name>
</gene>
<dbReference type="EMBL" id="JAZDUA010000267">
    <property type="protein sequence ID" value="KAK7862631.1"/>
    <property type="molecule type" value="Genomic_DNA"/>
</dbReference>
<name>A0AAN9VGX6_9ORTH</name>
<evidence type="ECO:0000256" key="1">
    <source>
        <dbReference type="SAM" id="MobiDB-lite"/>
    </source>
</evidence>
<evidence type="ECO:0000313" key="2">
    <source>
        <dbReference type="EMBL" id="KAK7862631.1"/>
    </source>
</evidence>
<feature type="region of interest" description="Disordered" evidence="1">
    <location>
        <begin position="1"/>
        <end position="55"/>
    </location>
</feature>
<dbReference type="Proteomes" id="UP001378592">
    <property type="component" value="Unassembled WGS sequence"/>
</dbReference>